<organism evidence="1 2">
    <name type="scientific">Pyrus ussuriensis x Pyrus communis</name>
    <dbReference type="NCBI Taxonomy" id="2448454"/>
    <lineage>
        <taxon>Eukaryota</taxon>
        <taxon>Viridiplantae</taxon>
        <taxon>Streptophyta</taxon>
        <taxon>Embryophyta</taxon>
        <taxon>Tracheophyta</taxon>
        <taxon>Spermatophyta</taxon>
        <taxon>Magnoliopsida</taxon>
        <taxon>eudicotyledons</taxon>
        <taxon>Gunneridae</taxon>
        <taxon>Pentapetalae</taxon>
        <taxon>rosids</taxon>
        <taxon>fabids</taxon>
        <taxon>Rosales</taxon>
        <taxon>Rosaceae</taxon>
        <taxon>Amygdaloideae</taxon>
        <taxon>Maleae</taxon>
        <taxon>Pyrus</taxon>
    </lineage>
</organism>
<comment type="caution">
    <text evidence="1">The sequence shown here is derived from an EMBL/GenBank/DDBJ whole genome shotgun (WGS) entry which is preliminary data.</text>
</comment>
<protein>
    <recommendedName>
        <fullName evidence="3">No apical meristem-associated C-terminal domain-containing protein</fullName>
    </recommendedName>
</protein>
<evidence type="ECO:0008006" key="3">
    <source>
        <dbReference type="Google" id="ProtNLM"/>
    </source>
</evidence>
<accession>A0A5N5IB03</accession>
<reference evidence="1 2" key="3">
    <citation type="submission" date="2019-11" db="EMBL/GenBank/DDBJ databases">
        <title>A de novo genome assembly of a pear dwarfing rootstock.</title>
        <authorList>
            <person name="Wang F."/>
            <person name="Wang J."/>
            <person name="Li S."/>
            <person name="Zhang Y."/>
            <person name="Fang M."/>
            <person name="Ma L."/>
            <person name="Zhao Y."/>
            <person name="Jiang S."/>
        </authorList>
    </citation>
    <scope>NUCLEOTIDE SEQUENCE [LARGE SCALE GENOMIC DNA]</scope>
    <source>
        <strain evidence="1">S2</strain>
        <tissue evidence="1">Leaf</tissue>
    </source>
</reference>
<sequence length="149" mass="17411">MKTAPITTTKYAKRRNCIWRAARNPFSFTVVGKFVKDGDEDGSPTIQETRVENQSLGEGSIHRAMERNKARRLKEKGKAKDDYAAQHEVAASLQLMTEQNVFVVEERNSRHKERAKQMDDRNMQRDALDYTPMSKAYFVRKKREIMTRR</sequence>
<dbReference type="Proteomes" id="UP000327157">
    <property type="component" value="Chromosome 5"/>
</dbReference>
<reference evidence="2" key="2">
    <citation type="submission" date="2019-10" db="EMBL/GenBank/DDBJ databases">
        <title>A de novo genome assembly of a pear dwarfing rootstock.</title>
        <authorList>
            <person name="Wang F."/>
            <person name="Wang J."/>
            <person name="Li S."/>
            <person name="Zhang Y."/>
            <person name="Fang M."/>
            <person name="Ma L."/>
            <person name="Zhao Y."/>
            <person name="Jiang S."/>
        </authorList>
    </citation>
    <scope>NUCLEOTIDE SEQUENCE [LARGE SCALE GENOMIC DNA]</scope>
</reference>
<gene>
    <name evidence="1" type="ORF">D8674_026827</name>
</gene>
<evidence type="ECO:0000313" key="1">
    <source>
        <dbReference type="EMBL" id="KAB2636293.1"/>
    </source>
</evidence>
<evidence type="ECO:0000313" key="2">
    <source>
        <dbReference type="Proteomes" id="UP000327157"/>
    </source>
</evidence>
<dbReference type="EMBL" id="SMOL01000004">
    <property type="protein sequence ID" value="KAB2636293.1"/>
    <property type="molecule type" value="Genomic_DNA"/>
</dbReference>
<name>A0A5N5IB03_9ROSA</name>
<dbReference type="AlphaFoldDB" id="A0A5N5IB03"/>
<reference evidence="1 2" key="1">
    <citation type="submission" date="2019-09" db="EMBL/GenBank/DDBJ databases">
        <authorList>
            <person name="Ou C."/>
        </authorList>
    </citation>
    <scope>NUCLEOTIDE SEQUENCE [LARGE SCALE GENOMIC DNA]</scope>
    <source>
        <strain evidence="1">S2</strain>
        <tissue evidence="1">Leaf</tissue>
    </source>
</reference>
<proteinExistence type="predicted"/>
<keyword evidence="2" id="KW-1185">Reference proteome</keyword>